<keyword evidence="3" id="KW-1185">Reference proteome</keyword>
<dbReference type="AlphaFoldDB" id="T1FD66"/>
<reference evidence="1 3" key="2">
    <citation type="journal article" date="2013" name="Nature">
        <title>Insights into bilaterian evolution from three spiralian genomes.</title>
        <authorList>
            <person name="Simakov O."/>
            <person name="Marletaz F."/>
            <person name="Cho S.J."/>
            <person name="Edsinger-Gonzales E."/>
            <person name="Havlak P."/>
            <person name="Hellsten U."/>
            <person name="Kuo D.H."/>
            <person name="Larsson T."/>
            <person name="Lv J."/>
            <person name="Arendt D."/>
            <person name="Savage R."/>
            <person name="Osoegawa K."/>
            <person name="de Jong P."/>
            <person name="Grimwood J."/>
            <person name="Chapman J.A."/>
            <person name="Shapiro H."/>
            <person name="Aerts A."/>
            <person name="Otillar R.P."/>
            <person name="Terry A.Y."/>
            <person name="Boore J.L."/>
            <person name="Grigoriev I.V."/>
            <person name="Lindberg D.R."/>
            <person name="Seaver E.C."/>
            <person name="Weisblat D.A."/>
            <person name="Putnam N.H."/>
            <person name="Rokhsar D.S."/>
        </authorList>
    </citation>
    <scope>NUCLEOTIDE SEQUENCE</scope>
</reference>
<name>T1FD66_HELRO</name>
<evidence type="ECO:0000313" key="1">
    <source>
        <dbReference type="EMBL" id="ESN97010.1"/>
    </source>
</evidence>
<sequence>MEFSDFNKYQFLGERSKISIIQLILSNLLKNLTKEPNEDSKCQTLKNILNICKNEIILIETLKEEHVTTLVSCAQLIDVCVPRRTDGRVGPSIKDVTLHGVEGSKYLGHFVTRGEHNKVRPVRVAARRQREFMTVIAFEENEDVEC</sequence>
<reference evidence="3" key="1">
    <citation type="submission" date="2012-12" db="EMBL/GenBank/DDBJ databases">
        <authorList>
            <person name="Hellsten U."/>
            <person name="Grimwood J."/>
            <person name="Chapman J.A."/>
            <person name="Shapiro H."/>
            <person name="Aerts A."/>
            <person name="Otillar R.P."/>
            <person name="Terry A.Y."/>
            <person name="Boore J.L."/>
            <person name="Simakov O."/>
            <person name="Marletaz F."/>
            <person name="Cho S.-J."/>
            <person name="Edsinger-Gonzales E."/>
            <person name="Havlak P."/>
            <person name="Kuo D.-H."/>
            <person name="Larsson T."/>
            <person name="Lv J."/>
            <person name="Arendt D."/>
            <person name="Savage R."/>
            <person name="Osoegawa K."/>
            <person name="de Jong P."/>
            <person name="Lindberg D.R."/>
            <person name="Seaver E.C."/>
            <person name="Weisblat D.A."/>
            <person name="Putnam N.H."/>
            <person name="Grigoriev I.V."/>
            <person name="Rokhsar D.S."/>
        </authorList>
    </citation>
    <scope>NUCLEOTIDE SEQUENCE</scope>
</reference>
<protein>
    <submittedName>
        <fullName evidence="1 2">Uncharacterized protein</fullName>
    </submittedName>
</protein>
<dbReference type="EMBL" id="AMQM01006445">
    <property type="status" value="NOT_ANNOTATED_CDS"/>
    <property type="molecule type" value="Genomic_DNA"/>
</dbReference>
<dbReference type="GeneID" id="20206765"/>
<dbReference type="CTD" id="20206765"/>
<dbReference type="RefSeq" id="XP_009024799.1">
    <property type="nucleotide sequence ID" value="XM_009026551.1"/>
</dbReference>
<dbReference type="EMBL" id="KB097456">
    <property type="protein sequence ID" value="ESN97010.1"/>
    <property type="molecule type" value="Genomic_DNA"/>
</dbReference>
<evidence type="ECO:0000313" key="2">
    <source>
        <dbReference type="EnsemblMetazoa" id="HelroP178446"/>
    </source>
</evidence>
<proteinExistence type="predicted"/>
<dbReference type="InParanoid" id="T1FD66"/>
<dbReference type="HOGENOM" id="CLU_1779467_0_0_1"/>
<evidence type="ECO:0000313" key="3">
    <source>
        <dbReference type="Proteomes" id="UP000015101"/>
    </source>
</evidence>
<accession>T1FD66</accession>
<dbReference type="KEGG" id="hro:HELRODRAFT_178446"/>
<gene>
    <name evidence="2" type="primary">20206765</name>
    <name evidence="1" type="ORF">HELRODRAFT_178446</name>
</gene>
<dbReference type="EnsemblMetazoa" id="HelroT178446">
    <property type="protein sequence ID" value="HelroP178446"/>
    <property type="gene ID" value="HelroG178446"/>
</dbReference>
<organism evidence="2 3">
    <name type="scientific">Helobdella robusta</name>
    <name type="common">Californian leech</name>
    <dbReference type="NCBI Taxonomy" id="6412"/>
    <lineage>
        <taxon>Eukaryota</taxon>
        <taxon>Metazoa</taxon>
        <taxon>Spiralia</taxon>
        <taxon>Lophotrochozoa</taxon>
        <taxon>Annelida</taxon>
        <taxon>Clitellata</taxon>
        <taxon>Hirudinea</taxon>
        <taxon>Rhynchobdellida</taxon>
        <taxon>Glossiphoniidae</taxon>
        <taxon>Helobdella</taxon>
    </lineage>
</organism>
<reference evidence="2" key="3">
    <citation type="submission" date="2015-06" db="UniProtKB">
        <authorList>
            <consortium name="EnsemblMetazoa"/>
        </authorList>
    </citation>
    <scope>IDENTIFICATION</scope>
</reference>
<dbReference type="Proteomes" id="UP000015101">
    <property type="component" value="Unassembled WGS sequence"/>
</dbReference>